<keyword evidence="3" id="KW-1185">Reference proteome</keyword>
<comment type="caution">
    <text evidence="2">The sequence shown here is derived from an EMBL/GenBank/DDBJ whole genome shotgun (WGS) entry which is preliminary data.</text>
</comment>
<organism evidence="2 3">
    <name type="scientific">Rhizoclosmatium globosum</name>
    <dbReference type="NCBI Taxonomy" id="329046"/>
    <lineage>
        <taxon>Eukaryota</taxon>
        <taxon>Fungi</taxon>
        <taxon>Fungi incertae sedis</taxon>
        <taxon>Chytridiomycota</taxon>
        <taxon>Chytridiomycota incertae sedis</taxon>
        <taxon>Chytridiomycetes</taxon>
        <taxon>Chytridiales</taxon>
        <taxon>Chytriomycetaceae</taxon>
        <taxon>Rhizoclosmatium</taxon>
    </lineage>
</organism>
<dbReference type="Proteomes" id="UP000193642">
    <property type="component" value="Unassembled WGS sequence"/>
</dbReference>
<evidence type="ECO:0000313" key="3">
    <source>
        <dbReference type="Proteomes" id="UP000193642"/>
    </source>
</evidence>
<reference evidence="2 3" key="1">
    <citation type="submission" date="2016-07" db="EMBL/GenBank/DDBJ databases">
        <title>Pervasive Adenine N6-methylation of Active Genes in Fungi.</title>
        <authorList>
            <consortium name="DOE Joint Genome Institute"/>
            <person name="Mondo S.J."/>
            <person name="Dannebaum R.O."/>
            <person name="Kuo R.C."/>
            <person name="Labutti K."/>
            <person name="Haridas S."/>
            <person name="Kuo A."/>
            <person name="Salamov A."/>
            <person name="Ahrendt S.R."/>
            <person name="Lipzen A."/>
            <person name="Sullivan W."/>
            <person name="Andreopoulos W.B."/>
            <person name="Clum A."/>
            <person name="Lindquist E."/>
            <person name="Daum C."/>
            <person name="Ramamoorthy G.K."/>
            <person name="Gryganskyi A."/>
            <person name="Culley D."/>
            <person name="Magnuson J.K."/>
            <person name="James T.Y."/>
            <person name="O'Malley M.A."/>
            <person name="Stajich J.E."/>
            <person name="Spatafora J.W."/>
            <person name="Visel A."/>
            <person name="Grigoriev I.V."/>
        </authorList>
    </citation>
    <scope>NUCLEOTIDE SEQUENCE [LARGE SCALE GENOMIC DNA]</scope>
    <source>
        <strain evidence="2 3">JEL800</strain>
    </source>
</reference>
<gene>
    <name evidence="2" type="ORF">BCR33DRAFT_421067</name>
</gene>
<accession>A0A1Y2BVK5</accession>
<name>A0A1Y2BVK5_9FUNG</name>
<dbReference type="AlphaFoldDB" id="A0A1Y2BVK5"/>
<protein>
    <submittedName>
        <fullName evidence="2">Uncharacterized protein</fullName>
    </submittedName>
</protein>
<feature type="chain" id="PRO_5012101476" evidence="1">
    <location>
        <begin position="17"/>
        <end position="286"/>
    </location>
</feature>
<dbReference type="EMBL" id="MCGO01000042">
    <property type="protein sequence ID" value="ORY38789.1"/>
    <property type="molecule type" value="Genomic_DNA"/>
</dbReference>
<keyword evidence="1" id="KW-0732">Signal</keyword>
<feature type="signal peptide" evidence="1">
    <location>
        <begin position="1"/>
        <end position="16"/>
    </location>
</feature>
<proteinExistence type="predicted"/>
<evidence type="ECO:0000256" key="1">
    <source>
        <dbReference type="SAM" id="SignalP"/>
    </source>
</evidence>
<evidence type="ECO:0000313" key="2">
    <source>
        <dbReference type="EMBL" id="ORY38789.1"/>
    </source>
</evidence>
<sequence>MKVLASLLILPAASRALHIPPNQVPGFQAIQNISGPAGSPQISQSNEFAQGSTLLGTDLLNYLQQKLSPSLISCLNGGVSASSLVSTSTLQSICATLTNAKDDPPSQEILDCIMSRPQDEQTILYNLVYDNSMRTSFTVGCVILGHVGKTAITSSISLISQAPPCLSYCFTNSSAPFTEDGLVYFCHAAMAFTQVKDGILAFPSWISSCLGSRCSDPDNAALAPFLSNRNFSSSLQLACLAEAFPDPFHTWSTRLVNAFIHSTPSDALSRDIVPFVLASILFILIL</sequence>